<evidence type="ECO:0000313" key="3">
    <source>
        <dbReference type="EMBL" id="TQM18513.1"/>
    </source>
</evidence>
<dbReference type="EMBL" id="VFPE01000009">
    <property type="protein sequence ID" value="TQM18528.1"/>
    <property type="molecule type" value="Genomic_DNA"/>
</dbReference>
<proteinExistence type="predicted"/>
<gene>
    <name evidence="5" type="ORF">FB391_3242</name>
    <name evidence="3" type="ORF">FB391_3873</name>
    <name evidence="4" type="ORF">FB391_3890</name>
</gene>
<dbReference type="GO" id="GO:0005975">
    <property type="term" value="P:carbohydrate metabolic process"/>
    <property type="evidence" value="ECO:0007669"/>
    <property type="project" value="InterPro"/>
</dbReference>
<dbReference type="Pfam" id="PF00723">
    <property type="entry name" value="Glyco_hydro_15"/>
    <property type="match status" value="1"/>
</dbReference>
<dbReference type="InterPro" id="IPR008928">
    <property type="entry name" value="6-hairpin_glycosidase_sf"/>
</dbReference>
<evidence type="ECO:0000259" key="1">
    <source>
        <dbReference type="Pfam" id="PF00723"/>
    </source>
</evidence>
<dbReference type="OrthoDB" id="3902805at2"/>
<keyword evidence="6" id="KW-1185">Reference proteome</keyword>
<dbReference type="InterPro" id="IPR012341">
    <property type="entry name" value="6hp_glycosidase-like_sf"/>
</dbReference>
<dbReference type="EMBL" id="VFPE01000009">
    <property type="protein sequence ID" value="TQM18513.1"/>
    <property type="molecule type" value="Genomic_DNA"/>
</dbReference>
<dbReference type="PANTHER" id="PTHR31616">
    <property type="entry name" value="TREHALASE"/>
    <property type="match status" value="1"/>
</dbReference>
<dbReference type="InterPro" id="IPR045582">
    <property type="entry name" value="Trehalase-like_N"/>
</dbReference>
<reference evidence="5 6" key="1">
    <citation type="submission" date="2019-06" db="EMBL/GenBank/DDBJ databases">
        <title>Sequencing the genomes of 1000 actinobacteria strains.</title>
        <authorList>
            <person name="Klenk H.-P."/>
        </authorList>
    </citation>
    <scope>NUCLEOTIDE SEQUENCE [LARGE SCALE GENOMIC DNA]</scope>
    <source>
        <strain evidence="5 6">DSM 105492</strain>
    </source>
</reference>
<dbReference type="PANTHER" id="PTHR31616:SF0">
    <property type="entry name" value="GLUCAN 1,4-ALPHA-GLUCOSIDASE"/>
    <property type="match status" value="1"/>
</dbReference>
<comment type="caution">
    <text evidence="5">The sequence shown here is derived from an EMBL/GenBank/DDBJ whole genome shotgun (WGS) entry which is preliminary data.</text>
</comment>
<dbReference type="SUPFAM" id="SSF48208">
    <property type="entry name" value="Six-hairpin glycosidases"/>
    <property type="match status" value="1"/>
</dbReference>
<dbReference type="Pfam" id="PF19291">
    <property type="entry name" value="TREH_N"/>
    <property type="match status" value="1"/>
</dbReference>
<dbReference type="InterPro" id="IPR011613">
    <property type="entry name" value="GH15-like"/>
</dbReference>
<dbReference type="RefSeq" id="WP_141896033.1">
    <property type="nucleotide sequence ID" value="NZ_BAABLH010000006.1"/>
</dbReference>
<protein>
    <submittedName>
        <fullName evidence="5">GH15 family glucan-1,4-alpha-glucosidase</fullName>
    </submittedName>
</protein>
<dbReference type="EMBL" id="VFPE01000005">
    <property type="protein sequence ID" value="TQM23851.1"/>
    <property type="molecule type" value="Genomic_DNA"/>
</dbReference>
<feature type="domain" description="Trehalase-like N-terminal" evidence="2">
    <location>
        <begin position="3"/>
        <end position="128"/>
    </location>
</feature>
<name>A0A543EQI7_9MICO</name>
<accession>A0A543EQI7</accession>
<sequence length="596" mass="65764">MPAPIEDYALLSSCRTAALVSRDGSIDWLCVPRFDSPSVLGALLGDEDHGCWSLRPTDPGAVATRRYDGDTFVLVTTWRCATGVAEVHDFMPIDGHRVDVVRRIVGVSGAVEFQDELRVRLDYARALPWMRKVAAETPTMLAVAGPDALVLRGLARDAADHAHVGRIVVAAGDTADLSLTWFKSHHDVPAPLDVDASFEATRAWWQEWADRIDHHGPHHAAVVRSLLLLRALTHESTGGIVAAATTSLPEEFGGSRNWDYRYVWLRDAAWTLETLLEHGFTRTAERWRAWLLRAIAGDPADVQIMYGAAGERELSERVLDSLPGYLGAAPVRVGNGAVSQYQADVIGEVLVALEATRAAGITEDAFSWPLQRALLGQMLQWRDRPDRGIWEIRAEERMFTHSRAMVWAALDRGVRAVRESGLDGDADAWERARDEIRDEVDRHGFDAGRGHFVQHYGSVEVDASLLLLAQVGFCAYDDPRMLGTVAEIERTLMRDGLVRRYRTETDVDGLAGGEHPFLACSFWLVEQYANSGRKQDAAALMDRLCGLANDVGMLSEEYDVESARHAGNTPQALTHLALVRAADALVGHHGRAALRR</sequence>
<evidence type="ECO:0000313" key="5">
    <source>
        <dbReference type="EMBL" id="TQM23851.1"/>
    </source>
</evidence>
<feature type="domain" description="GH15-like" evidence="1">
    <location>
        <begin position="217"/>
        <end position="582"/>
    </location>
</feature>
<evidence type="ECO:0000313" key="4">
    <source>
        <dbReference type="EMBL" id="TQM18528.1"/>
    </source>
</evidence>
<evidence type="ECO:0000313" key="6">
    <source>
        <dbReference type="Proteomes" id="UP000320235"/>
    </source>
</evidence>
<dbReference type="GO" id="GO:0004553">
    <property type="term" value="F:hydrolase activity, hydrolyzing O-glycosyl compounds"/>
    <property type="evidence" value="ECO:0007669"/>
    <property type="project" value="UniProtKB-ARBA"/>
</dbReference>
<dbReference type="Proteomes" id="UP000320235">
    <property type="component" value="Unassembled WGS sequence"/>
</dbReference>
<dbReference type="AlphaFoldDB" id="A0A543EQI7"/>
<evidence type="ECO:0000259" key="2">
    <source>
        <dbReference type="Pfam" id="PF19291"/>
    </source>
</evidence>
<dbReference type="Gene3D" id="1.50.10.10">
    <property type="match status" value="1"/>
</dbReference>
<organism evidence="5 6">
    <name type="scientific">Microbacterium kyungheense</name>
    <dbReference type="NCBI Taxonomy" id="1263636"/>
    <lineage>
        <taxon>Bacteria</taxon>
        <taxon>Bacillati</taxon>
        <taxon>Actinomycetota</taxon>
        <taxon>Actinomycetes</taxon>
        <taxon>Micrococcales</taxon>
        <taxon>Microbacteriaceae</taxon>
        <taxon>Microbacterium</taxon>
    </lineage>
</organism>